<keyword evidence="3" id="KW-1185">Reference proteome</keyword>
<gene>
    <name evidence="2" type="ORF">FHR32_006517</name>
</gene>
<evidence type="ECO:0000256" key="1">
    <source>
        <dbReference type="SAM" id="Phobius"/>
    </source>
</evidence>
<keyword evidence="1" id="KW-0812">Transmembrane</keyword>
<protein>
    <submittedName>
        <fullName evidence="2">Nitrate/nitrite transporter NarK</fullName>
    </submittedName>
</protein>
<feature type="transmembrane region" description="Helical" evidence="1">
    <location>
        <begin position="29"/>
        <end position="55"/>
    </location>
</feature>
<proteinExistence type="predicted"/>
<dbReference type="RefSeq" id="WP_184758151.1">
    <property type="nucleotide sequence ID" value="NZ_BAABEK010000003.1"/>
</dbReference>
<evidence type="ECO:0000313" key="2">
    <source>
        <dbReference type="EMBL" id="MBB4942131.1"/>
    </source>
</evidence>
<keyword evidence="1" id="KW-1133">Transmembrane helix</keyword>
<dbReference type="InterPro" id="IPR036259">
    <property type="entry name" value="MFS_trans_sf"/>
</dbReference>
<reference evidence="2 3" key="1">
    <citation type="submission" date="2020-08" db="EMBL/GenBank/DDBJ databases">
        <title>Sequencing the genomes of 1000 actinobacteria strains.</title>
        <authorList>
            <person name="Klenk H.-P."/>
        </authorList>
    </citation>
    <scope>NUCLEOTIDE SEQUENCE [LARGE SCALE GENOMIC DNA]</scope>
    <source>
        <strain evidence="2 3">DSM 43023</strain>
    </source>
</reference>
<dbReference type="EMBL" id="JACHJU010000003">
    <property type="protein sequence ID" value="MBB4942131.1"/>
    <property type="molecule type" value="Genomic_DNA"/>
</dbReference>
<dbReference type="AlphaFoldDB" id="A0A7W7S355"/>
<keyword evidence="1" id="KW-0472">Membrane</keyword>
<comment type="caution">
    <text evidence="2">The sequence shown here is derived from an EMBL/GenBank/DDBJ whole genome shotgun (WGS) entry which is preliminary data.</text>
</comment>
<evidence type="ECO:0000313" key="3">
    <source>
        <dbReference type="Proteomes" id="UP000534286"/>
    </source>
</evidence>
<dbReference type="Gene3D" id="1.20.1250.20">
    <property type="entry name" value="MFS general substrate transporter like domains"/>
    <property type="match status" value="1"/>
</dbReference>
<organism evidence="2 3">
    <name type="scientific">Streptosporangium album</name>
    <dbReference type="NCBI Taxonomy" id="47479"/>
    <lineage>
        <taxon>Bacteria</taxon>
        <taxon>Bacillati</taxon>
        <taxon>Actinomycetota</taxon>
        <taxon>Actinomycetes</taxon>
        <taxon>Streptosporangiales</taxon>
        <taxon>Streptosporangiaceae</taxon>
        <taxon>Streptosporangium</taxon>
    </lineage>
</organism>
<dbReference type="Proteomes" id="UP000534286">
    <property type="component" value="Unassembled WGS sequence"/>
</dbReference>
<sequence>MAERWISEWRPDDPDFWEAGGRKIARRNLVFSIFAEHLGFTLWTVWSIVAVQLGAYEFSTDQLF</sequence>
<name>A0A7W7S355_9ACTN</name>
<accession>A0A7W7S355</accession>